<dbReference type="GO" id="GO:0002161">
    <property type="term" value="F:aminoacyl-tRNA deacylase activity"/>
    <property type="evidence" value="ECO:0007669"/>
    <property type="project" value="InterPro"/>
</dbReference>
<keyword evidence="13" id="KW-1185">Reference proteome</keyword>
<dbReference type="FunCoup" id="A5DA74">
    <property type="interactions" value="527"/>
</dbReference>
<dbReference type="OrthoDB" id="15954at2759"/>
<dbReference type="InterPro" id="IPR009008">
    <property type="entry name" value="Val/Leu/Ile-tRNA-synth_edit"/>
</dbReference>
<evidence type="ECO:0000256" key="3">
    <source>
        <dbReference type="ARBA" id="ARBA00022598"/>
    </source>
</evidence>
<dbReference type="GO" id="GO:0005524">
    <property type="term" value="F:ATP binding"/>
    <property type="evidence" value="ECO:0007669"/>
    <property type="project" value="UniProtKB-KW"/>
</dbReference>
<dbReference type="GO" id="GO:0032543">
    <property type="term" value="P:mitochondrial translation"/>
    <property type="evidence" value="ECO:0007669"/>
    <property type="project" value="TreeGrafter"/>
</dbReference>
<dbReference type="GO" id="GO:0006429">
    <property type="term" value="P:leucyl-tRNA aminoacylation"/>
    <property type="evidence" value="ECO:0007669"/>
    <property type="project" value="InterPro"/>
</dbReference>
<dbReference type="InterPro" id="IPR025709">
    <property type="entry name" value="Leu_tRNA-synth_edit"/>
</dbReference>
<comment type="similarity">
    <text evidence="1 9">Belongs to the class-I aminoacyl-tRNA synthetase family.</text>
</comment>
<dbReference type="HOGENOM" id="CLU_004427_4_1_1"/>
<dbReference type="SUPFAM" id="SSF50677">
    <property type="entry name" value="ValRS/IleRS/LeuRS editing domain"/>
    <property type="match status" value="1"/>
</dbReference>
<evidence type="ECO:0000256" key="9">
    <source>
        <dbReference type="RuleBase" id="RU363039"/>
    </source>
</evidence>
<dbReference type="Proteomes" id="UP000001997">
    <property type="component" value="Unassembled WGS sequence"/>
</dbReference>
<protein>
    <recommendedName>
        <fullName evidence="2">leucine--tRNA ligase</fullName>
        <ecNumber evidence="2">6.1.1.4</ecNumber>
    </recommendedName>
    <alternativeName>
        <fullName evidence="8">Leucyl-tRNA synthetase</fullName>
    </alternativeName>
</protein>
<dbReference type="PROSITE" id="PS00178">
    <property type="entry name" value="AA_TRNA_LIGASE_I"/>
    <property type="match status" value="1"/>
</dbReference>
<keyword evidence="5 9" id="KW-0067">ATP-binding</keyword>
<dbReference type="PANTHER" id="PTHR43740">
    <property type="entry name" value="LEUCYL-TRNA SYNTHETASE"/>
    <property type="match status" value="1"/>
</dbReference>
<evidence type="ECO:0000256" key="1">
    <source>
        <dbReference type="ARBA" id="ARBA00005594"/>
    </source>
</evidence>
<evidence type="ECO:0000256" key="6">
    <source>
        <dbReference type="ARBA" id="ARBA00022917"/>
    </source>
</evidence>
<organism evidence="12 13">
    <name type="scientific">Meyerozyma guilliermondii (strain ATCC 6260 / CBS 566 / DSM 6381 / JCM 1539 / NBRC 10279 / NRRL Y-324)</name>
    <name type="common">Yeast</name>
    <name type="synonym">Candida guilliermondii</name>
    <dbReference type="NCBI Taxonomy" id="294746"/>
    <lineage>
        <taxon>Eukaryota</taxon>
        <taxon>Fungi</taxon>
        <taxon>Dikarya</taxon>
        <taxon>Ascomycota</taxon>
        <taxon>Saccharomycotina</taxon>
        <taxon>Pichiomycetes</taxon>
        <taxon>Debaryomycetaceae</taxon>
        <taxon>Meyerozyma</taxon>
    </lineage>
</organism>
<dbReference type="InterPro" id="IPR014729">
    <property type="entry name" value="Rossmann-like_a/b/a_fold"/>
</dbReference>
<dbReference type="eggNOG" id="KOG0435">
    <property type="taxonomic scope" value="Eukaryota"/>
</dbReference>
<evidence type="ECO:0000256" key="4">
    <source>
        <dbReference type="ARBA" id="ARBA00022741"/>
    </source>
</evidence>
<evidence type="ECO:0000313" key="12">
    <source>
        <dbReference type="EMBL" id="EDK36081.1"/>
    </source>
</evidence>
<dbReference type="Gene3D" id="3.90.740.10">
    <property type="entry name" value="Valyl/Leucyl/Isoleucyl-tRNA synthetase, editing domain"/>
    <property type="match status" value="1"/>
</dbReference>
<evidence type="ECO:0000256" key="7">
    <source>
        <dbReference type="ARBA" id="ARBA00023146"/>
    </source>
</evidence>
<dbReference type="SUPFAM" id="SSF52374">
    <property type="entry name" value="Nucleotidylyl transferase"/>
    <property type="match status" value="1"/>
</dbReference>
<dbReference type="InterPro" id="IPR001412">
    <property type="entry name" value="aa-tRNA-synth_I_CS"/>
</dbReference>
<dbReference type="FunFam" id="3.40.50.620:FF:000003">
    <property type="entry name" value="Leucine--tRNA ligase"/>
    <property type="match status" value="1"/>
</dbReference>
<proteinExistence type="inferred from homology"/>
<evidence type="ECO:0000256" key="5">
    <source>
        <dbReference type="ARBA" id="ARBA00022840"/>
    </source>
</evidence>
<gene>
    <name evidence="12" type="ORF">PGUG_00179</name>
</gene>
<dbReference type="Pfam" id="PF13603">
    <property type="entry name" value="tRNA-synt_1_2"/>
    <property type="match status" value="1"/>
</dbReference>
<dbReference type="GO" id="GO:0005739">
    <property type="term" value="C:mitochondrion"/>
    <property type="evidence" value="ECO:0007669"/>
    <property type="project" value="TreeGrafter"/>
</dbReference>
<sequence length="590" mass="66605">MVPPCNTPRHHSVIPSSKCVCIKRLMLRGKPAGIPPVGRIWISKRLIRTSQTLKQQEVELRDLDKKWARIWKESSGSLNPAKSMNADGEKFYCCSMFPYPSGALHMGHLRVYTISDVVARYMRLKGKNVIHPMGWDAFGLPAENAAIENGIDPAIWTRDNINKMKAQMDLMLADFDWDREVSTCDPEFYRWTQKIFLLLVKHGLAYRKKAQINWDPVDQTVLANEQVDSEGRSWRSGAKVEKRDLEQWFIGITKYAKDLAKDCEVLEDWPEKVKVMQKNWIGESSGATIRFATNTDEEISVFTTRPDTLFSVQFLALSLEHPLVQAEAKKDKKLEAFIAQHSGDDSESKDGYKLENLKVSIPIDTEGSAREVYDVPVYAATYVLSSYGSGAVMGCPGHDTRDFEFWQLHNPNIPPVLTIGPEDAGSEYEIPYVAKSGRLCDSTLIPGNVKSLGSVNGLIASEASKKITEMLSKVGKGESKVQYRIRDWLISRQRYWGAPIPMVHCNDCGLVPVPDEELPVLLPNRDEVSRGLPLAKIDSFVNTKCTFVVARQRKEIPTQWIRSWTHPGTFSVILIPRTRTSPSAPRRLLN</sequence>
<dbReference type="NCBIfam" id="TIGR00396">
    <property type="entry name" value="leuS_bact"/>
    <property type="match status" value="1"/>
</dbReference>
<evidence type="ECO:0000259" key="11">
    <source>
        <dbReference type="Pfam" id="PF13603"/>
    </source>
</evidence>
<keyword evidence="6 9" id="KW-0648">Protein biosynthesis</keyword>
<keyword evidence="7 9" id="KW-0030">Aminoacyl-tRNA synthetase</keyword>
<evidence type="ECO:0000259" key="10">
    <source>
        <dbReference type="Pfam" id="PF09334"/>
    </source>
</evidence>
<dbReference type="GO" id="GO:0004823">
    <property type="term" value="F:leucine-tRNA ligase activity"/>
    <property type="evidence" value="ECO:0007669"/>
    <property type="project" value="UniProtKB-EC"/>
</dbReference>
<evidence type="ECO:0000313" key="13">
    <source>
        <dbReference type="Proteomes" id="UP000001997"/>
    </source>
</evidence>
<dbReference type="Pfam" id="PF09334">
    <property type="entry name" value="tRNA-synt_1g"/>
    <property type="match status" value="1"/>
</dbReference>
<dbReference type="STRING" id="294746.A5DA74"/>
<evidence type="ECO:0000256" key="2">
    <source>
        <dbReference type="ARBA" id="ARBA00013164"/>
    </source>
</evidence>
<dbReference type="InterPro" id="IPR015413">
    <property type="entry name" value="Methionyl/Leucyl_tRNA_Synth"/>
</dbReference>
<feature type="domain" description="Methionyl/Leucyl tRNA synthetase" evidence="10">
    <location>
        <begin position="94"/>
        <end position="229"/>
    </location>
</feature>
<dbReference type="GeneID" id="5129539"/>
<dbReference type="CDD" id="cd00812">
    <property type="entry name" value="LeuRS_core"/>
    <property type="match status" value="1"/>
</dbReference>
<dbReference type="RefSeq" id="XP_001486802.1">
    <property type="nucleotide sequence ID" value="XM_001486752.1"/>
</dbReference>
<keyword evidence="4 9" id="KW-0547">Nucleotide-binding</keyword>
<dbReference type="PANTHER" id="PTHR43740:SF2">
    <property type="entry name" value="LEUCINE--TRNA LIGASE, MITOCHONDRIAL"/>
    <property type="match status" value="1"/>
</dbReference>
<dbReference type="VEuPathDB" id="FungiDB:PGUG_00179"/>
<evidence type="ECO:0000256" key="8">
    <source>
        <dbReference type="ARBA" id="ARBA00030520"/>
    </source>
</evidence>
<dbReference type="EC" id="6.1.1.4" evidence="2"/>
<feature type="domain" description="Leucyl-tRNA synthetase editing" evidence="11">
    <location>
        <begin position="278"/>
        <end position="447"/>
    </location>
</feature>
<reference evidence="12 13" key="1">
    <citation type="journal article" date="2009" name="Nature">
        <title>Evolution of pathogenicity and sexual reproduction in eight Candida genomes.</title>
        <authorList>
            <person name="Butler G."/>
            <person name="Rasmussen M.D."/>
            <person name="Lin M.F."/>
            <person name="Santos M.A."/>
            <person name="Sakthikumar S."/>
            <person name="Munro C.A."/>
            <person name="Rheinbay E."/>
            <person name="Grabherr M."/>
            <person name="Forche A."/>
            <person name="Reedy J.L."/>
            <person name="Agrafioti I."/>
            <person name="Arnaud M.B."/>
            <person name="Bates S."/>
            <person name="Brown A.J."/>
            <person name="Brunke S."/>
            <person name="Costanzo M.C."/>
            <person name="Fitzpatrick D.A."/>
            <person name="de Groot P.W."/>
            <person name="Harris D."/>
            <person name="Hoyer L.L."/>
            <person name="Hube B."/>
            <person name="Klis F.M."/>
            <person name="Kodira C."/>
            <person name="Lennard N."/>
            <person name="Logue M.E."/>
            <person name="Martin R."/>
            <person name="Neiman A.M."/>
            <person name="Nikolaou E."/>
            <person name="Quail M.A."/>
            <person name="Quinn J."/>
            <person name="Santos M.C."/>
            <person name="Schmitzberger F.F."/>
            <person name="Sherlock G."/>
            <person name="Shah P."/>
            <person name="Silverstein K.A."/>
            <person name="Skrzypek M.S."/>
            <person name="Soll D."/>
            <person name="Staggs R."/>
            <person name="Stansfield I."/>
            <person name="Stumpf M.P."/>
            <person name="Sudbery P.E."/>
            <person name="Srikantha T."/>
            <person name="Zeng Q."/>
            <person name="Berman J."/>
            <person name="Berriman M."/>
            <person name="Heitman J."/>
            <person name="Gow N.A."/>
            <person name="Lorenz M.C."/>
            <person name="Birren B.W."/>
            <person name="Kellis M."/>
            <person name="Cuomo C.A."/>
        </authorList>
    </citation>
    <scope>NUCLEOTIDE SEQUENCE [LARGE SCALE GENOMIC DNA]</scope>
    <source>
        <strain evidence="13">ATCC 6260 / CBS 566 / DSM 6381 / JCM 1539 / NBRC 10279 / NRRL Y-324</strain>
    </source>
</reference>
<dbReference type="KEGG" id="pgu:PGUG_00179"/>
<dbReference type="PRINTS" id="PR00985">
    <property type="entry name" value="TRNASYNTHLEU"/>
</dbReference>
<dbReference type="EMBL" id="CH408155">
    <property type="protein sequence ID" value="EDK36081.1"/>
    <property type="molecule type" value="Genomic_DNA"/>
</dbReference>
<dbReference type="AlphaFoldDB" id="A5DA74"/>
<dbReference type="InParanoid" id="A5DA74"/>
<name>A5DA74_PICGU</name>
<dbReference type="Gene3D" id="3.40.50.620">
    <property type="entry name" value="HUPs"/>
    <property type="match status" value="1"/>
</dbReference>
<dbReference type="InterPro" id="IPR002302">
    <property type="entry name" value="Leu-tRNA-ligase"/>
</dbReference>
<keyword evidence="3 9" id="KW-0436">Ligase</keyword>
<accession>A5DA74</accession>